<organism evidence="2 3">
    <name type="scientific">Bacteroides stercorirosoris</name>
    <dbReference type="NCBI Taxonomy" id="871324"/>
    <lineage>
        <taxon>Bacteria</taxon>
        <taxon>Pseudomonadati</taxon>
        <taxon>Bacteroidota</taxon>
        <taxon>Bacteroidia</taxon>
        <taxon>Bacteroidales</taxon>
        <taxon>Bacteroidaceae</taxon>
        <taxon>Bacteroides</taxon>
    </lineage>
</organism>
<evidence type="ECO:0000313" key="3">
    <source>
        <dbReference type="Proteomes" id="UP000184192"/>
    </source>
</evidence>
<dbReference type="EMBL" id="FQZN01000002">
    <property type="protein sequence ID" value="SHI43022.1"/>
    <property type="molecule type" value="Genomic_DNA"/>
</dbReference>
<dbReference type="PROSITE" id="PS51257">
    <property type="entry name" value="PROKAR_LIPOPROTEIN"/>
    <property type="match status" value="1"/>
</dbReference>
<evidence type="ECO:0008006" key="4">
    <source>
        <dbReference type="Google" id="ProtNLM"/>
    </source>
</evidence>
<dbReference type="GeneID" id="92710684"/>
<reference evidence="3" key="1">
    <citation type="submission" date="2016-11" db="EMBL/GenBank/DDBJ databases">
        <authorList>
            <person name="Varghese N."/>
            <person name="Submissions S."/>
        </authorList>
    </citation>
    <scope>NUCLEOTIDE SEQUENCE [LARGE SCALE GENOMIC DNA]</scope>
    <source>
        <strain evidence="3">DSM 26884</strain>
    </source>
</reference>
<dbReference type="eggNOG" id="ENOG5033QDG">
    <property type="taxonomic scope" value="Bacteria"/>
</dbReference>
<proteinExistence type="predicted"/>
<name>A0A1M6B2P5_9BACE</name>
<keyword evidence="3" id="KW-1185">Reference proteome</keyword>
<evidence type="ECO:0000313" key="2">
    <source>
        <dbReference type="EMBL" id="SHI43022.1"/>
    </source>
</evidence>
<protein>
    <recommendedName>
        <fullName evidence="4">DUF5123 domain-containing protein</fullName>
    </recommendedName>
</protein>
<dbReference type="RefSeq" id="WP_025830894.1">
    <property type="nucleotide sequence ID" value="NZ_CAMQWZ010000003.1"/>
</dbReference>
<sequence>MKKYFLYALMLLSGFSFSSCSDDEDSVAGTNREWMTMFICDNNRGKGDDYPYNCKNEGVNGNDIHLYWYGVDDCAGYQIRQALQPNVSGGAEAWGSSAEKGLLLLDTIVGPDVLDLVIKDQQYSTDFRFAIRVLSKKDDNVTDFSHASKWYGHGDGRQWAEWLGITTADRYATPFCVYVDASKTTETTMRVMLKRNFNDVIEGVSDEDKVVYRERFEMNGDNFVYQWLEVEASPNNPTSTVGDKWKKYKLTEEDFNRGYVDIDGLQKNSVYVINVRNENVKIKWDSYYNTCSARSDGEPGEPVLIEHKLATAPPAKLDDETDENYAAVVSSHEAAISKYNAMQIDDILTDFISDVNFAEGQEFYLEGGKTYCMYRNLTTCKGFVLRTRPEDVAAGKRAKVLLGGMSVTGANVNSMNLMFGRQPQSGEGGEIYMKMLEFHDIDFDCPLARTYGDQEAGVGGATGNYFINMYPNGMAVHLENFVIKNCTFKRMVRGFIREQGSNYKIWDNVLIEDCQFFDCGYYSNGAGGYNWVAGSGNNANSNLYKNFVVRNNTFFDCPFPSFFNETKQSAWKSGAWNITFSNNTLVNWNTRAAGNIFNMRNIPDGSTFTVKNNLIVLTKQDGDTRKMTMGGADIRKTMTMPDGTNGHVTLNFENNYSTNTFLTNGQIFSTNAWTATKNNFGTLVNNGSATLNGTLEVVTDDISPLELMTSPNPPHKAKSDSDQFMHRADALDGTGGEHGANLFYNKNDKVLNSQIYKLGIGDSRWRK</sequence>
<gene>
    <name evidence="2" type="ORF">SAMN05444350_102144</name>
</gene>
<feature type="chain" id="PRO_5009915986" description="DUF5123 domain-containing protein" evidence="1">
    <location>
        <begin position="22"/>
        <end position="767"/>
    </location>
</feature>
<evidence type="ECO:0000256" key="1">
    <source>
        <dbReference type="SAM" id="SignalP"/>
    </source>
</evidence>
<accession>A0A1M6B2P5</accession>
<dbReference type="Proteomes" id="UP000184192">
    <property type="component" value="Unassembled WGS sequence"/>
</dbReference>
<dbReference type="AlphaFoldDB" id="A0A1M6B2P5"/>
<dbReference type="SUPFAM" id="SSF51126">
    <property type="entry name" value="Pectin lyase-like"/>
    <property type="match status" value="1"/>
</dbReference>
<keyword evidence="1" id="KW-0732">Signal</keyword>
<dbReference type="InterPro" id="IPR011050">
    <property type="entry name" value="Pectin_lyase_fold/virulence"/>
</dbReference>
<feature type="signal peptide" evidence="1">
    <location>
        <begin position="1"/>
        <end position="21"/>
    </location>
</feature>